<dbReference type="GO" id="GO:0016705">
    <property type="term" value="F:oxidoreductase activity, acting on paired donors, with incorporation or reduction of molecular oxygen"/>
    <property type="evidence" value="ECO:0007669"/>
    <property type="project" value="InterPro"/>
</dbReference>
<accession>A0A0C4E2E0</accession>
<dbReference type="EMBL" id="ADBL01001595">
    <property type="status" value="NOT_ANNOTATED_CDS"/>
    <property type="molecule type" value="Genomic_DNA"/>
</dbReference>
<dbReference type="VEuPathDB" id="FungiDB:MAPG_06575"/>
<dbReference type="eggNOG" id="KOG0158">
    <property type="taxonomic scope" value="Eukaryota"/>
</dbReference>
<keyword evidence="2 5" id="KW-0349">Heme</keyword>
<dbReference type="PANTHER" id="PTHR24305">
    <property type="entry name" value="CYTOCHROME P450"/>
    <property type="match status" value="1"/>
</dbReference>
<organism evidence="7 8">
    <name type="scientific">Magnaporthiopsis poae (strain ATCC 64411 / 73-15)</name>
    <name type="common">Kentucky bluegrass fungus</name>
    <name type="synonym">Magnaporthe poae</name>
    <dbReference type="NCBI Taxonomy" id="644358"/>
    <lineage>
        <taxon>Eukaryota</taxon>
        <taxon>Fungi</taxon>
        <taxon>Dikarya</taxon>
        <taxon>Ascomycota</taxon>
        <taxon>Pezizomycotina</taxon>
        <taxon>Sordariomycetes</taxon>
        <taxon>Sordariomycetidae</taxon>
        <taxon>Magnaporthales</taxon>
        <taxon>Magnaporthaceae</taxon>
        <taxon>Magnaporthiopsis</taxon>
    </lineage>
</organism>
<reference evidence="7" key="5">
    <citation type="submission" date="2015-06" db="UniProtKB">
        <authorList>
            <consortium name="EnsemblFungi"/>
        </authorList>
    </citation>
    <scope>IDENTIFICATION</scope>
    <source>
        <strain evidence="7">ATCC 64411</strain>
    </source>
</reference>
<keyword evidence="3 5" id="KW-0479">Metal-binding</keyword>
<evidence type="ECO:0000256" key="2">
    <source>
        <dbReference type="ARBA" id="ARBA00022617"/>
    </source>
</evidence>
<dbReference type="EMBL" id="GL876970">
    <property type="protein sequence ID" value="KLU87578.1"/>
    <property type="molecule type" value="Genomic_DNA"/>
</dbReference>
<reference evidence="6" key="2">
    <citation type="submission" date="2010-05" db="EMBL/GenBank/DDBJ databases">
        <title>The Genome Sequence of Magnaporthe poae strain ATCC 64411.</title>
        <authorList>
            <consortium name="The Broad Institute Genome Sequencing Platform"/>
            <consortium name="Broad Institute Genome Sequencing Center for Infectious Disease"/>
            <person name="Ma L.-J."/>
            <person name="Dead R."/>
            <person name="Young S."/>
            <person name="Zeng Q."/>
            <person name="Koehrsen M."/>
            <person name="Alvarado L."/>
            <person name="Berlin A."/>
            <person name="Chapman S.B."/>
            <person name="Chen Z."/>
            <person name="Freedman E."/>
            <person name="Gellesch M."/>
            <person name="Goldberg J."/>
            <person name="Griggs A."/>
            <person name="Gujja S."/>
            <person name="Heilman E.R."/>
            <person name="Heiman D."/>
            <person name="Hepburn T."/>
            <person name="Howarth C."/>
            <person name="Jen D."/>
            <person name="Larson L."/>
            <person name="Mehta T."/>
            <person name="Neiman D."/>
            <person name="Pearson M."/>
            <person name="Roberts A."/>
            <person name="Saif S."/>
            <person name="Shea T."/>
            <person name="Shenoy N."/>
            <person name="Sisk P."/>
            <person name="Stolte C."/>
            <person name="Sykes S."/>
            <person name="Walk T."/>
            <person name="White J."/>
            <person name="Yandava C."/>
            <person name="Haas B."/>
            <person name="Nusbaum C."/>
            <person name="Birren B."/>
        </authorList>
    </citation>
    <scope>NUCLEOTIDE SEQUENCE</scope>
    <source>
        <strain evidence="6">ATCC 64411</strain>
    </source>
</reference>
<dbReference type="GO" id="GO:0004497">
    <property type="term" value="F:monooxygenase activity"/>
    <property type="evidence" value="ECO:0007669"/>
    <property type="project" value="InterPro"/>
</dbReference>
<gene>
    <name evidence="6" type="ORF">MAPG_06575</name>
</gene>
<dbReference type="InterPro" id="IPR036396">
    <property type="entry name" value="Cyt_P450_sf"/>
</dbReference>
<evidence type="ECO:0000256" key="3">
    <source>
        <dbReference type="ARBA" id="ARBA00022723"/>
    </source>
</evidence>
<evidence type="ECO:0000313" key="7">
    <source>
        <dbReference type="EnsemblFungi" id="MAPG_06575T0"/>
    </source>
</evidence>
<dbReference type="InterPro" id="IPR050121">
    <property type="entry name" value="Cytochrome_P450_monoxygenase"/>
</dbReference>
<dbReference type="SUPFAM" id="SSF48264">
    <property type="entry name" value="Cytochrome P450"/>
    <property type="match status" value="1"/>
</dbReference>
<dbReference type="Pfam" id="PF00067">
    <property type="entry name" value="p450"/>
    <property type="match status" value="1"/>
</dbReference>
<evidence type="ECO:0000313" key="6">
    <source>
        <dbReference type="EMBL" id="KLU87578.1"/>
    </source>
</evidence>
<dbReference type="InterPro" id="IPR001128">
    <property type="entry name" value="Cyt_P450"/>
</dbReference>
<dbReference type="OrthoDB" id="10029320at2759"/>
<dbReference type="Gene3D" id="1.10.630.10">
    <property type="entry name" value="Cytochrome P450"/>
    <property type="match status" value="1"/>
</dbReference>
<evidence type="ECO:0000256" key="4">
    <source>
        <dbReference type="ARBA" id="ARBA00023004"/>
    </source>
</evidence>
<dbReference type="Proteomes" id="UP000011715">
    <property type="component" value="Unassembled WGS sequence"/>
</dbReference>
<evidence type="ECO:0000313" key="8">
    <source>
        <dbReference type="Proteomes" id="UP000011715"/>
    </source>
</evidence>
<name>A0A0C4E2E0_MAGP6</name>
<dbReference type="OMA" id="VMKATCD"/>
<keyword evidence="4 5" id="KW-0408">Iron</keyword>
<reference evidence="6" key="3">
    <citation type="submission" date="2011-03" db="EMBL/GenBank/DDBJ databases">
        <title>Annotation of Magnaporthe poae ATCC 64411.</title>
        <authorList>
            <person name="Ma L.-J."/>
            <person name="Dead R."/>
            <person name="Young S.K."/>
            <person name="Zeng Q."/>
            <person name="Gargeya S."/>
            <person name="Fitzgerald M."/>
            <person name="Haas B."/>
            <person name="Abouelleil A."/>
            <person name="Alvarado L."/>
            <person name="Arachchi H.M."/>
            <person name="Berlin A."/>
            <person name="Brown A."/>
            <person name="Chapman S.B."/>
            <person name="Chen Z."/>
            <person name="Dunbar C."/>
            <person name="Freedman E."/>
            <person name="Gearin G."/>
            <person name="Gellesch M."/>
            <person name="Goldberg J."/>
            <person name="Griggs A."/>
            <person name="Gujja S."/>
            <person name="Heiman D."/>
            <person name="Howarth C."/>
            <person name="Larson L."/>
            <person name="Lui A."/>
            <person name="MacDonald P.J.P."/>
            <person name="Mehta T."/>
            <person name="Montmayeur A."/>
            <person name="Murphy C."/>
            <person name="Neiman D."/>
            <person name="Pearson M."/>
            <person name="Priest M."/>
            <person name="Roberts A."/>
            <person name="Saif S."/>
            <person name="Shea T."/>
            <person name="Shenoy N."/>
            <person name="Sisk P."/>
            <person name="Stolte C."/>
            <person name="Sykes S."/>
            <person name="Yandava C."/>
            <person name="Wortman J."/>
            <person name="Nusbaum C."/>
            <person name="Birren B."/>
        </authorList>
    </citation>
    <scope>NUCLEOTIDE SEQUENCE</scope>
    <source>
        <strain evidence="6">ATCC 64411</strain>
    </source>
</reference>
<proteinExistence type="inferred from homology"/>
<dbReference type="PANTHER" id="PTHR24305:SF166">
    <property type="entry name" value="CYTOCHROME P450 12A4, MITOCHONDRIAL-RELATED"/>
    <property type="match status" value="1"/>
</dbReference>
<comment type="cofactor">
    <cofactor evidence="5">
        <name>heme</name>
        <dbReference type="ChEBI" id="CHEBI:30413"/>
    </cofactor>
</comment>
<dbReference type="STRING" id="644358.A0A0C4E2E0"/>
<dbReference type="CDD" id="cd11051">
    <property type="entry name" value="CYP59-like"/>
    <property type="match status" value="1"/>
</dbReference>
<dbReference type="AlphaFoldDB" id="A0A0C4E2E0"/>
<dbReference type="EnsemblFungi" id="MAPG_06575T0">
    <property type="protein sequence ID" value="MAPG_06575T0"/>
    <property type="gene ID" value="MAPG_06575"/>
</dbReference>
<dbReference type="GO" id="GO:0005506">
    <property type="term" value="F:iron ion binding"/>
    <property type="evidence" value="ECO:0007669"/>
    <property type="project" value="InterPro"/>
</dbReference>
<dbReference type="PRINTS" id="PR00385">
    <property type="entry name" value="P450"/>
</dbReference>
<comment type="similarity">
    <text evidence="1">Belongs to the cytochrome P450 family.</text>
</comment>
<reference evidence="7" key="4">
    <citation type="journal article" date="2015" name="G3 (Bethesda)">
        <title>Genome sequences of three phytopathogenic species of the Magnaporthaceae family of fungi.</title>
        <authorList>
            <person name="Okagaki L.H."/>
            <person name="Nunes C.C."/>
            <person name="Sailsbery J."/>
            <person name="Clay B."/>
            <person name="Brown D."/>
            <person name="John T."/>
            <person name="Oh Y."/>
            <person name="Young N."/>
            <person name="Fitzgerald M."/>
            <person name="Haas B.J."/>
            <person name="Zeng Q."/>
            <person name="Young S."/>
            <person name="Adiconis X."/>
            <person name="Fan L."/>
            <person name="Levin J.Z."/>
            <person name="Mitchell T.K."/>
            <person name="Okubara P.A."/>
            <person name="Farman M.L."/>
            <person name="Kohn L.M."/>
            <person name="Birren B."/>
            <person name="Ma L.-J."/>
            <person name="Dean R.A."/>
        </authorList>
    </citation>
    <scope>NUCLEOTIDE SEQUENCE</scope>
    <source>
        <strain evidence="7">ATCC 64411 / 73-15</strain>
    </source>
</reference>
<feature type="binding site" description="axial binding residue" evidence="5">
    <location>
        <position position="484"/>
    </location>
    <ligand>
        <name>heme</name>
        <dbReference type="ChEBI" id="CHEBI:30413"/>
    </ligand>
    <ligandPart>
        <name>Fe</name>
        <dbReference type="ChEBI" id="CHEBI:18248"/>
    </ligandPart>
</feature>
<dbReference type="InterPro" id="IPR002401">
    <property type="entry name" value="Cyt_P450_E_grp-I"/>
</dbReference>
<reference evidence="8" key="1">
    <citation type="submission" date="2010-05" db="EMBL/GenBank/DDBJ databases">
        <title>The genome sequence of Magnaporthe poae strain ATCC 64411.</title>
        <authorList>
            <person name="Ma L.-J."/>
            <person name="Dead R."/>
            <person name="Young S."/>
            <person name="Zeng Q."/>
            <person name="Koehrsen M."/>
            <person name="Alvarado L."/>
            <person name="Berlin A."/>
            <person name="Chapman S.B."/>
            <person name="Chen Z."/>
            <person name="Freedman E."/>
            <person name="Gellesch M."/>
            <person name="Goldberg J."/>
            <person name="Griggs A."/>
            <person name="Gujja S."/>
            <person name="Heilman E.R."/>
            <person name="Heiman D."/>
            <person name="Hepburn T."/>
            <person name="Howarth C."/>
            <person name="Jen D."/>
            <person name="Larson L."/>
            <person name="Mehta T."/>
            <person name="Neiman D."/>
            <person name="Pearson M."/>
            <person name="Roberts A."/>
            <person name="Saif S."/>
            <person name="Shea T."/>
            <person name="Shenoy N."/>
            <person name="Sisk P."/>
            <person name="Stolte C."/>
            <person name="Sykes S."/>
            <person name="Walk T."/>
            <person name="White J."/>
            <person name="Yandava C."/>
            <person name="Haas B."/>
            <person name="Nusbaum C."/>
            <person name="Birren B."/>
        </authorList>
    </citation>
    <scope>NUCLEOTIDE SEQUENCE [LARGE SCALE GENOMIC DNA]</scope>
    <source>
        <strain evidence="8">ATCC 64411 / 73-15</strain>
    </source>
</reference>
<evidence type="ECO:0000256" key="1">
    <source>
        <dbReference type="ARBA" id="ARBA00010617"/>
    </source>
</evidence>
<protein>
    <submittedName>
        <fullName evidence="6 7">Uncharacterized protein</fullName>
    </submittedName>
</protein>
<dbReference type="GO" id="GO:0020037">
    <property type="term" value="F:heme binding"/>
    <property type="evidence" value="ECO:0007669"/>
    <property type="project" value="InterPro"/>
</dbReference>
<keyword evidence="8" id="KW-1185">Reference proteome</keyword>
<dbReference type="PRINTS" id="PR00463">
    <property type="entry name" value="EP450I"/>
</dbReference>
<sequence length="548" mass="61616">MFPMSGHITWALAARAVGLAPLLQLSRLAYKVITTRLFIRRIAREHGIPLIPHSLLAGHLGSMVKIMSKVPRDVCANLSARLIMNEYPDMNAAGAFYLDIFPLNPFPLLVVTHPDMMAQFTQEHSLPKPDHLGSVAFHPLAQGRDLLTTNGHQWKIWRSALNPGFSSTNILKLVPDMLKETSVYLDFLRSAARDGKTVQILDYTTHLFVDIIGQVVLGTRLETQTKPNAFMDAFFRAVYFISFELNLLKAWHPLRSFHIWNSNRIMKRELMPHIKRSFAELDQVQGPKTVLHLAIKAYAKEATCSGKSSTNPAGADPDLIDDIIAHLKIFMLAGSDTSSTTLCWLYFLLDKHPDKLARMREEHDAVLGADITKTAAAIAADPTLLNQLPYTQAAIKETLRLYPPVSTIRQGEKGFYLTHPETGVRYPTEGFLLWGSAHASQRSERVWEQANAFVPERWLIRDESDPLYPRKNAWRPFELGTRACIGQELAQIELRLVLALTVREFDFSSQLPLDGPKLFGEIGYQVYSKGVISSQPKGGMPMKISVRK</sequence>
<evidence type="ECO:0000256" key="5">
    <source>
        <dbReference type="PIRSR" id="PIRSR602401-1"/>
    </source>
</evidence>